<dbReference type="GO" id="GO:0032259">
    <property type="term" value="P:methylation"/>
    <property type="evidence" value="ECO:0007669"/>
    <property type="project" value="UniProtKB-KW"/>
</dbReference>
<dbReference type="SUPFAM" id="SSF53335">
    <property type="entry name" value="S-adenosyl-L-methionine-dependent methyltransferases"/>
    <property type="match status" value="1"/>
</dbReference>
<organism evidence="1 2">
    <name type="scientific">Bergeyella cardium</name>
    <dbReference type="NCBI Taxonomy" id="1585976"/>
    <lineage>
        <taxon>Bacteria</taxon>
        <taxon>Pseudomonadati</taxon>
        <taxon>Bacteroidota</taxon>
        <taxon>Flavobacteriia</taxon>
        <taxon>Flavobacteriales</taxon>
        <taxon>Weeksellaceae</taxon>
        <taxon>Bergeyella</taxon>
    </lineage>
</organism>
<keyword evidence="1" id="KW-0808">Transferase</keyword>
<reference evidence="1 2" key="1">
    <citation type="submission" date="2018-04" db="EMBL/GenBank/DDBJ databases">
        <title>Characteristic and Complete Genome Sequencing of A Novel Member of Infective Endocarditis Causative Bacteria: Bergeyella cardium QL-PH.</title>
        <authorList>
            <person name="Pan H."/>
            <person name="Sun E."/>
            <person name="Zhang Y."/>
        </authorList>
    </citation>
    <scope>NUCLEOTIDE SEQUENCE [LARGE SCALE GENOMIC DNA]</scope>
    <source>
        <strain evidence="1 2">HPQL</strain>
    </source>
</reference>
<protein>
    <submittedName>
        <fullName evidence="1">Methyltransferase domain-containing protein</fullName>
    </submittedName>
</protein>
<evidence type="ECO:0000313" key="2">
    <source>
        <dbReference type="Proteomes" id="UP000464318"/>
    </source>
</evidence>
<dbReference type="PANTHER" id="PTHR43591">
    <property type="entry name" value="METHYLTRANSFERASE"/>
    <property type="match status" value="1"/>
</dbReference>
<sequence>MQDFIPKPLIPFLRKDLNPNYISEERGILKYLNPDFLQGDNDKYMKFYNRLAPFYDFGERWIGWLKYGNSVAEMRRKMMQLLEWKDNASVLYVSIGTGKDFKYMPQNINIKTLSLVGIDISEAMLRRAQKVWKDKLNLSLVNCPAEDLPFDDNSFDIVFHVGGINFFSDKQRAIDEMLRVAKPNTLLMIADETQDFIRDQYQKNVFSKEAYKDAHFDLTEIQNSIPNSVTDRQTHFLWDNRFYAITFRKTAD</sequence>
<dbReference type="CDD" id="cd02440">
    <property type="entry name" value="AdoMet_MTases"/>
    <property type="match status" value="1"/>
</dbReference>
<dbReference type="InterPro" id="IPR013216">
    <property type="entry name" value="Methyltransf_11"/>
</dbReference>
<dbReference type="GO" id="GO:0008757">
    <property type="term" value="F:S-adenosylmethionine-dependent methyltransferase activity"/>
    <property type="evidence" value="ECO:0007669"/>
    <property type="project" value="InterPro"/>
</dbReference>
<dbReference type="RefSeq" id="WP_120488385.1">
    <property type="nucleotide sequence ID" value="NZ_CP029149.1"/>
</dbReference>
<dbReference type="EMBL" id="CP029149">
    <property type="protein sequence ID" value="QHN64999.1"/>
    <property type="molecule type" value="Genomic_DNA"/>
</dbReference>
<dbReference type="KEGG" id="bcad:DBX24_03350"/>
<dbReference type="Gene3D" id="3.40.50.150">
    <property type="entry name" value="Vaccinia Virus protein VP39"/>
    <property type="match status" value="1"/>
</dbReference>
<keyword evidence="2" id="KW-1185">Reference proteome</keyword>
<dbReference type="Proteomes" id="UP000464318">
    <property type="component" value="Chromosome"/>
</dbReference>
<accession>A0A6P1QT64</accession>
<keyword evidence="1" id="KW-0489">Methyltransferase</keyword>
<proteinExistence type="predicted"/>
<evidence type="ECO:0000313" key="1">
    <source>
        <dbReference type="EMBL" id="QHN64999.1"/>
    </source>
</evidence>
<gene>
    <name evidence="1" type="ORF">DBX24_03350</name>
</gene>
<name>A0A6P1QT64_9FLAO</name>
<dbReference type="InterPro" id="IPR029063">
    <property type="entry name" value="SAM-dependent_MTases_sf"/>
</dbReference>
<dbReference type="AlphaFoldDB" id="A0A6P1QT64"/>
<dbReference type="Pfam" id="PF08241">
    <property type="entry name" value="Methyltransf_11"/>
    <property type="match status" value="1"/>
</dbReference>
<dbReference type="OrthoDB" id="9795634at2"/>